<accession>A0ABY6I102</accession>
<dbReference type="Proteomes" id="UP001163878">
    <property type="component" value="Chromosome"/>
</dbReference>
<sequence length="49" mass="5408">MHVLVGEQQARLVWQLGDIGYGIVAWFTMVAIALSCRQRCTPCGTSNAR</sequence>
<evidence type="ECO:0000313" key="3">
    <source>
        <dbReference type="Proteomes" id="UP001163878"/>
    </source>
</evidence>
<keyword evidence="3" id="KW-1185">Reference proteome</keyword>
<gene>
    <name evidence="2" type="ORF">OGH68_02425</name>
</gene>
<dbReference type="RefSeq" id="WP_264241650.1">
    <property type="nucleotide sequence ID" value="NZ_CP107567.1"/>
</dbReference>
<protein>
    <submittedName>
        <fullName evidence="2">Uncharacterized protein</fullName>
    </submittedName>
</protein>
<proteinExistence type="predicted"/>
<evidence type="ECO:0000313" key="2">
    <source>
        <dbReference type="EMBL" id="UYQ60444.1"/>
    </source>
</evidence>
<name>A0ABY6I102_STRPE</name>
<keyword evidence="1" id="KW-0812">Transmembrane</keyword>
<keyword evidence="1" id="KW-0472">Membrane</keyword>
<dbReference type="EMBL" id="CP107567">
    <property type="protein sequence ID" value="UYQ60444.1"/>
    <property type="molecule type" value="Genomic_DNA"/>
</dbReference>
<reference evidence="2" key="1">
    <citation type="submission" date="2022-10" db="EMBL/GenBank/DDBJ databases">
        <title>Cytochrome P450 Catalyzes Benzene Ring Formation in the Biosynthesis of Trialkyl-Substituted Aromatic Polyketides.</title>
        <authorList>
            <person name="Zhao E."/>
            <person name="Ge H."/>
        </authorList>
    </citation>
    <scope>NUCLEOTIDE SEQUENCE</scope>
    <source>
        <strain evidence="2">NA0869</strain>
    </source>
</reference>
<feature type="transmembrane region" description="Helical" evidence="1">
    <location>
        <begin position="12"/>
        <end position="34"/>
    </location>
</feature>
<keyword evidence="1" id="KW-1133">Transmembrane helix</keyword>
<organism evidence="2 3">
    <name type="scientific">Streptomyces peucetius</name>
    <dbReference type="NCBI Taxonomy" id="1950"/>
    <lineage>
        <taxon>Bacteria</taxon>
        <taxon>Bacillati</taxon>
        <taxon>Actinomycetota</taxon>
        <taxon>Actinomycetes</taxon>
        <taxon>Kitasatosporales</taxon>
        <taxon>Streptomycetaceae</taxon>
        <taxon>Streptomyces</taxon>
    </lineage>
</organism>
<evidence type="ECO:0000256" key="1">
    <source>
        <dbReference type="SAM" id="Phobius"/>
    </source>
</evidence>